<dbReference type="Pfam" id="PF04884">
    <property type="entry name" value="UVB_sens_prot"/>
    <property type="match status" value="1"/>
</dbReference>
<organism evidence="8 9">
    <name type="scientific">Chlorella vulgaris</name>
    <name type="common">Green alga</name>
    <dbReference type="NCBI Taxonomy" id="3077"/>
    <lineage>
        <taxon>Eukaryota</taxon>
        <taxon>Viridiplantae</taxon>
        <taxon>Chlorophyta</taxon>
        <taxon>core chlorophytes</taxon>
        <taxon>Trebouxiophyceae</taxon>
        <taxon>Chlorellales</taxon>
        <taxon>Chlorellaceae</taxon>
        <taxon>Chlorella clade</taxon>
        <taxon>Chlorella</taxon>
    </lineage>
</organism>
<dbReference type="EMBL" id="SIDB01000014">
    <property type="protein sequence ID" value="KAI3423905.1"/>
    <property type="molecule type" value="Genomic_DNA"/>
</dbReference>
<evidence type="ECO:0000256" key="4">
    <source>
        <dbReference type="ARBA" id="ARBA00022989"/>
    </source>
</evidence>
<evidence type="ECO:0000259" key="7">
    <source>
        <dbReference type="Pfam" id="PF04884"/>
    </source>
</evidence>
<keyword evidence="5 6" id="KW-0472">Membrane</keyword>
<name>A0A9D4YSE8_CHLVU</name>
<dbReference type="OrthoDB" id="364779at2759"/>
<evidence type="ECO:0000256" key="1">
    <source>
        <dbReference type="ARBA" id="ARBA00004370"/>
    </source>
</evidence>
<evidence type="ECO:0000256" key="6">
    <source>
        <dbReference type="SAM" id="Phobius"/>
    </source>
</evidence>
<accession>A0A9D4YSE8</accession>
<evidence type="ECO:0000256" key="5">
    <source>
        <dbReference type="ARBA" id="ARBA00023136"/>
    </source>
</evidence>
<evidence type="ECO:0000313" key="8">
    <source>
        <dbReference type="EMBL" id="KAI3423905.1"/>
    </source>
</evidence>
<feature type="transmembrane region" description="Helical" evidence="6">
    <location>
        <begin position="86"/>
        <end position="109"/>
    </location>
</feature>
<proteinExistence type="inferred from homology"/>
<gene>
    <name evidence="8" type="ORF">D9Q98_009739</name>
</gene>
<feature type="domain" description="Protein root UVB sensitive/RUS" evidence="7">
    <location>
        <begin position="46"/>
        <end position="274"/>
    </location>
</feature>
<sequence>MSPPKATPLALEVTDGRKTATVVGGAGNATVVVAPGGSGGARSWCLGAFLPSGYPASVSSDYLSYQLWDSIQGLSSYVRGMLSSQAMLAGVGVGSATATPLSAVFQFFIKDFSGMLGGILFAASQGAGLDAHAKQWRLLADVMNDIGLALELASPLLPGAFLLLACLGSLSRAITGTAGAATRMALTQHFAMQRNAADIAAKEGSQETAVTLLGMLLGMGLLHFAAGTQTLLWAAFCALTVLHVWANVRAMRCLRITSLNQARLGLLLRHYLYQGDALTPDQAAAQESLVPPPLQRLLRALRLGAAGTPVVSMAPQLASLSLDLRRQLATLLQQAAAAEAGAQQRRHPGGGSKRYLAAAEEGGGRGFGCGPDAVVLLRQGAGPRDVLEAYCAACMLAWQAQMAARKRSGLLTSWPAAAQLALEDATAWLAAAPASTGYKGTAGVQTCTAGGYEAFLAALVSAGWALDRTALLQGPSRLSWGSDMHAE</sequence>
<dbReference type="PANTHER" id="PTHR12770">
    <property type="entry name" value="RUS1 FAMILY PROTEIN C16ORF58"/>
    <property type="match status" value="1"/>
</dbReference>
<keyword evidence="9" id="KW-1185">Reference proteome</keyword>
<dbReference type="Proteomes" id="UP001055712">
    <property type="component" value="Unassembled WGS sequence"/>
</dbReference>
<keyword evidence="4 6" id="KW-1133">Transmembrane helix</keyword>
<feature type="transmembrane region" description="Helical" evidence="6">
    <location>
        <begin position="160"/>
        <end position="186"/>
    </location>
</feature>
<evidence type="ECO:0000256" key="2">
    <source>
        <dbReference type="ARBA" id="ARBA00007558"/>
    </source>
</evidence>
<comment type="caution">
    <text evidence="8">The sequence shown here is derived from an EMBL/GenBank/DDBJ whole genome shotgun (WGS) entry which is preliminary data.</text>
</comment>
<dbReference type="InterPro" id="IPR006968">
    <property type="entry name" value="RUS_fam"/>
</dbReference>
<protein>
    <recommendedName>
        <fullName evidence="7">Protein root UVB sensitive/RUS domain-containing protein</fullName>
    </recommendedName>
</protein>
<comment type="subcellular location">
    <subcellularLocation>
        <location evidence="1">Membrane</location>
    </subcellularLocation>
</comment>
<dbReference type="AlphaFoldDB" id="A0A9D4YSE8"/>
<feature type="transmembrane region" description="Helical" evidence="6">
    <location>
        <begin position="231"/>
        <end position="248"/>
    </location>
</feature>
<comment type="similarity">
    <text evidence="2">Belongs to the RUS1 family.</text>
</comment>
<reference evidence="8" key="1">
    <citation type="journal article" date="2019" name="Plant J.">
        <title>Chlorella vulgaris genome assembly and annotation reveals the molecular basis for metabolic acclimation to high light conditions.</title>
        <authorList>
            <person name="Cecchin M."/>
            <person name="Marcolungo L."/>
            <person name="Rossato M."/>
            <person name="Girolomoni L."/>
            <person name="Cosentino E."/>
            <person name="Cuine S."/>
            <person name="Li-Beisson Y."/>
            <person name="Delledonne M."/>
            <person name="Ballottari M."/>
        </authorList>
    </citation>
    <scope>NUCLEOTIDE SEQUENCE</scope>
    <source>
        <strain evidence="8">211/11P</strain>
    </source>
</reference>
<evidence type="ECO:0000313" key="9">
    <source>
        <dbReference type="Proteomes" id="UP001055712"/>
    </source>
</evidence>
<reference evidence="8" key="2">
    <citation type="submission" date="2020-11" db="EMBL/GenBank/DDBJ databases">
        <authorList>
            <person name="Cecchin M."/>
            <person name="Marcolungo L."/>
            <person name="Rossato M."/>
            <person name="Girolomoni L."/>
            <person name="Cosentino E."/>
            <person name="Cuine S."/>
            <person name="Li-Beisson Y."/>
            <person name="Delledonne M."/>
            <person name="Ballottari M."/>
        </authorList>
    </citation>
    <scope>NUCLEOTIDE SEQUENCE</scope>
    <source>
        <strain evidence="8">211/11P</strain>
        <tissue evidence="8">Whole cell</tissue>
    </source>
</reference>
<keyword evidence="3 6" id="KW-0812">Transmembrane</keyword>
<dbReference type="GO" id="GO:0016020">
    <property type="term" value="C:membrane"/>
    <property type="evidence" value="ECO:0007669"/>
    <property type="project" value="UniProtKB-SubCell"/>
</dbReference>
<dbReference type="InterPro" id="IPR054549">
    <property type="entry name" value="UVB_sens_RUS_dom"/>
</dbReference>
<feature type="transmembrane region" description="Helical" evidence="6">
    <location>
        <begin position="207"/>
        <end position="225"/>
    </location>
</feature>
<evidence type="ECO:0000256" key="3">
    <source>
        <dbReference type="ARBA" id="ARBA00022692"/>
    </source>
</evidence>
<dbReference type="PANTHER" id="PTHR12770:SF31">
    <property type="entry name" value="RUS FAMILY MEMBER 1"/>
    <property type="match status" value="1"/>
</dbReference>